<dbReference type="PANTHER" id="PTHR43619:SF2">
    <property type="entry name" value="S-ADENOSYL-L-METHIONINE-DEPENDENT METHYLTRANSFERASES SUPERFAMILY PROTEIN"/>
    <property type="match status" value="1"/>
</dbReference>
<proteinExistence type="inferred from homology"/>
<name>A0A1Y5PI68_9MYCO</name>
<organism evidence="7">
    <name type="scientific">uncultured Mycobacterium sp</name>
    <dbReference type="NCBI Taxonomy" id="171292"/>
    <lineage>
        <taxon>Bacteria</taxon>
        <taxon>Bacillati</taxon>
        <taxon>Actinomycetota</taxon>
        <taxon>Actinomycetes</taxon>
        <taxon>Mycobacteriales</taxon>
        <taxon>Mycobacteriaceae</taxon>
        <taxon>Mycobacterium</taxon>
        <taxon>environmental samples</taxon>
    </lineage>
</organism>
<evidence type="ECO:0000256" key="6">
    <source>
        <dbReference type="RuleBase" id="RU362030"/>
    </source>
</evidence>
<dbReference type="PANTHER" id="PTHR43619">
    <property type="entry name" value="S-ADENOSYL-L-METHIONINE-DEPENDENT METHYLTRANSFERASE YKTD-RELATED"/>
    <property type="match status" value="1"/>
</dbReference>
<dbReference type="AlphaFoldDB" id="A0A1Y5PI68"/>
<dbReference type="InterPro" id="IPR007213">
    <property type="entry name" value="Ppm1/Ppm2/Tcmp"/>
</dbReference>
<evidence type="ECO:0000256" key="2">
    <source>
        <dbReference type="ARBA" id="ARBA00008138"/>
    </source>
</evidence>
<dbReference type="EC" id="2.1.1.-" evidence="6"/>
<dbReference type="InterPro" id="IPR029063">
    <property type="entry name" value="SAM-dependent_MTases_sf"/>
</dbReference>
<keyword evidence="5 6" id="KW-0949">S-adenosyl-L-methionine</keyword>
<protein>
    <recommendedName>
        <fullName evidence="6">S-adenosyl-L-methionine-dependent methyltransferase</fullName>
        <ecNumber evidence="6">2.1.1.-</ecNumber>
    </recommendedName>
</protein>
<dbReference type="EMBL" id="FLQS01000052">
    <property type="protein sequence ID" value="SBS78375.1"/>
    <property type="molecule type" value="Genomic_DNA"/>
</dbReference>
<dbReference type="InterPro" id="IPR011610">
    <property type="entry name" value="SAM_mthyl_Trfase_ML2640-like"/>
</dbReference>
<evidence type="ECO:0000256" key="1">
    <source>
        <dbReference type="ARBA" id="ARBA00003907"/>
    </source>
</evidence>
<sequence>MSRTDDDSWDITESVGATALSVARARAVETDAERPLYTDPYAHFFVEAAVEAGWRSPFLDEDPVRAQAMAAYIASRTKFFDDFFTTAGANGVDQAVILAAGLDTRAWRLPWIDRSTVYEIDQPKVLEFKQRVLAEHRARPAARYAAVAVDLRHDWPTALRQAGFDPSTPTAWSAEGLLPYLPAAAQDALFKQIDVLSARGSHLSVEAFGEVFYSGEQLARRQERMAEARRAAAEAGGPELPDVTRLWYMEARTDVAQWLTEHGWEVTEIAAVDLMTHYQRPAPDGLEDPVPDTVLLDARKI</sequence>
<dbReference type="Gene3D" id="3.40.50.150">
    <property type="entry name" value="Vaccinia Virus protein VP39"/>
    <property type="match status" value="1"/>
</dbReference>
<dbReference type="GO" id="GO:0032259">
    <property type="term" value="P:methylation"/>
    <property type="evidence" value="ECO:0007669"/>
    <property type="project" value="UniProtKB-KW"/>
</dbReference>
<evidence type="ECO:0000313" key="7">
    <source>
        <dbReference type="EMBL" id="SBS78375.1"/>
    </source>
</evidence>
<accession>A0A1Y5PI68</accession>
<evidence type="ECO:0000256" key="5">
    <source>
        <dbReference type="ARBA" id="ARBA00022691"/>
    </source>
</evidence>
<comment type="similarity">
    <text evidence="2 6">Belongs to the UPF0677 family.</text>
</comment>
<comment type="function">
    <text evidence="1 6">Exhibits S-adenosyl-L-methionine-dependent methyltransferase activity.</text>
</comment>
<keyword evidence="3 6" id="KW-0489">Methyltransferase</keyword>
<evidence type="ECO:0000256" key="4">
    <source>
        <dbReference type="ARBA" id="ARBA00022679"/>
    </source>
</evidence>
<dbReference type="GO" id="GO:0008168">
    <property type="term" value="F:methyltransferase activity"/>
    <property type="evidence" value="ECO:0007669"/>
    <property type="project" value="UniProtKB-UniRule"/>
</dbReference>
<gene>
    <name evidence="7" type="ORF">MHPYR_560021</name>
</gene>
<dbReference type="NCBIfam" id="TIGR00027">
    <property type="entry name" value="mthyl_TIGR00027"/>
    <property type="match status" value="1"/>
</dbReference>
<dbReference type="SUPFAM" id="SSF53335">
    <property type="entry name" value="S-adenosyl-L-methionine-dependent methyltransferases"/>
    <property type="match status" value="1"/>
</dbReference>
<keyword evidence="4 7" id="KW-0808">Transferase</keyword>
<reference evidence="7" key="1">
    <citation type="submission" date="2016-03" db="EMBL/GenBank/DDBJ databases">
        <authorList>
            <person name="Ploux O."/>
        </authorList>
    </citation>
    <scope>NUCLEOTIDE SEQUENCE</scope>
    <source>
        <strain evidence="7">UC10</strain>
    </source>
</reference>
<evidence type="ECO:0000256" key="3">
    <source>
        <dbReference type="ARBA" id="ARBA00022603"/>
    </source>
</evidence>
<dbReference type="Pfam" id="PF04072">
    <property type="entry name" value="LCM"/>
    <property type="match status" value="1"/>
</dbReference>